<evidence type="ECO:0000313" key="3">
    <source>
        <dbReference type="Proteomes" id="UP000600365"/>
    </source>
</evidence>
<sequence>MLQCAGTPQKGYASCNALRVTTAFQEEQAAKKGIAPQTVRPNAAADSPTGYGPSDLQSAYGLTSAASAGGSGRTIAIVDAYDDPNAESDLANTHDSQALTPLSEASRRSAPPRAAPTPVGQAPWGKGCDYFHLR</sequence>
<name>A0A918DB20_9ACTN</name>
<gene>
    <name evidence="2" type="ORF">GCM10011579_098530</name>
</gene>
<dbReference type="RefSeq" id="WP_373294698.1">
    <property type="nucleotide sequence ID" value="NZ_BMMM01000037.1"/>
</dbReference>
<feature type="compositionally biased region" description="Polar residues" evidence="1">
    <location>
        <begin position="90"/>
        <end position="100"/>
    </location>
</feature>
<dbReference type="EMBL" id="BMMM01000037">
    <property type="protein sequence ID" value="GGN96747.1"/>
    <property type="molecule type" value="Genomic_DNA"/>
</dbReference>
<organism evidence="2 3">
    <name type="scientific">Streptomyces albiflavescens</name>
    <dbReference type="NCBI Taxonomy" id="1623582"/>
    <lineage>
        <taxon>Bacteria</taxon>
        <taxon>Bacillati</taxon>
        <taxon>Actinomycetota</taxon>
        <taxon>Actinomycetes</taxon>
        <taxon>Kitasatosporales</taxon>
        <taxon>Streptomycetaceae</taxon>
        <taxon>Streptomyces</taxon>
    </lineage>
</organism>
<comment type="caution">
    <text evidence="2">The sequence shown here is derived from an EMBL/GenBank/DDBJ whole genome shotgun (WGS) entry which is preliminary data.</text>
</comment>
<evidence type="ECO:0000256" key="1">
    <source>
        <dbReference type="SAM" id="MobiDB-lite"/>
    </source>
</evidence>
<proteinExistence type="predicted"/>
<dbReference type="Gene3D" id="3.40.50.200">
    <property type="entry name" value="Peptidase S8/S53 domain"/>
    <property type="match status" value="1"/>
</dbReference>
<evidence type="ECO:0000313" key="2">
    <source>
        <dbReference type="EMBL" id="GGN96747.1"/>
    </source>
</evidence>
<dbReference type="GO" id="GO:0006508">
    <property type="term" value="P:proteolysis"/>
    <property type="evidence" value="ECO:0007669"/>
    <property type="project" value="InterPro"/>
</dbReference>
<protein>
    <submittedName>
        <fullName evidence="2">Uncharacterized protein</fullName>
    </submittedName>
</protein>
<feature type="region of interest" description="Disordered" evidence="1">
    <location>
        <begin position="85"/>
        <end position="127"/>
    </location>
</feature>
<keyword evidence="3" id="KW-1185">Reference proteome</keyword>
<dbReference type="AlphaFoldDB" id="A0A918DB20"/>
<dbReference type="Proteomes" id="UP000600365">
    <property type="component" value="Unassembled WGS sequence"/>
</dbReference>
<accession>A0A918DB20</accession>
<dbReference type="InterPro" id="IPR036852">
    <property type="entry name" value="Peptidase_S8/S53_dom_sf"/>
</dbReference>
<reference evidence="2 3" key="1">
    <citation type="journal article" date="2014" name="Int. J. Syst. Evol. Microbiol.">
        <title>Complete genome sequence of Corynebacterium casei LMG S-19264T (=DSM 44701T), isolated from a smear-ripened cheese.</title>
        <authorList>
            <consortium name="US DOE Joint Genome Institute (JGI-PGF)"/>
            <person name="Walter F."/>
            <person name="Albersmeier A."/>
            <person name="Kalinowski J."/>
            <person name="Ruckert C."/>
        </authorList>
    </citation>
    <scope>NUCLEOTIDE SEQUENCE [LARGE SCALE GENOMIC DNA]</scope>
    <source>
        <strain evidence="2 3">CGMCC 4.7111</strain>
    </source>
</reference>
<feature type="region of interest" description="Disordered" evidence="1">
    <location>
        <begin position="27"/>
        <end position="56"/>
    </location>
</feature>
<dbReference type="GO" id="GO:0004252">
    <property type="term" value="F:serine-type endopeptidase activity"/>
    <property type="evidence" value="ECO:0007669"/>
    <property type="project" value="InterPro"/>
</dbReference>